<gene>
    <name evidence="1" type="ORF">HF577_12250</name>
</gene>
<evidence type="ECO:0000313" key="1">
    <source>
        <dbReference type="EMBL" id="NMH77850.1"/>
    </source>
</evidence>
<name>A0ABX1RBU4_9PSEU</name>
<reference evidence="1 2" key="1">
    <citation type="submission" date="2020-04" db="EMBL/GenBank/DDBJ databases">
        <authorList>
            <person name="Klaysubun C."/>
            <person name="Duangmal K."/>
            <person name="Lipun K."/>
        </authorList>
    </citation>
    <scope>NUCLEOTIDE SEQUENCE [LARGE SCALE GENOMIC DNA]</scope>
    <source>
        <strain evidence="1 2">JCM 11839</strain>
    </source>
</reference>
<sequence>MRQPVPAQVAATSATLSEANPLVADSHGPLAEQVAVATAVAVRARAPAVPLLCVAASAAGSSVPVLVDRVVVGQAPVAVRQSADTEAEVVPNRPAAAAPLPGWTATLEPVVMPAWQPPSWPVQLAAPCEVERLTGSIPAPLLFPVVVAAARAAPMAAALPPSGLAAAAESPVTVPVQVLSGQWMVELARVVPDRPGTIGDVASAPEAMPV</sequence>
<dbReference type="Proteomes" id="UP001296706">
    <property type="component" value="Unassembled WGS sequence"/>
</dbReference>
<dbReference type="RefSeq" id="WP_169395923.1">
    <property type="nucleotide sequence ID" value="NZ_JAAXKY010000031.1"/>
</dbReference>
<comment type="caution">
    <text evidence="1">The sequence shown here is derived from an EMBL/GenBank/DDBJ whole genome shotgun (WGS) entry which is preliminary data.</text>
</comment>
<accession>A0ABX1RBU4</accession>
<organism evidence="1 2">
    <name type="scientific">Pseudonocardia xinjiangensis</name>
    <dbReference type="NCBI Taxonomy" id="75289"/>
    <lineage>
        <taxon>Bacteria</taxon>
        <taxon>Bacillati</taxon>
        <taxon>Actinomycetota</taxon>
        <taxon>Actinomycetes</taxon>
        <taxon>Pseudonocardiales</taxon>
        <taxon>Pseudonocardiaceae</taxon>
        <taxon>Pseudonocardia</taxon>
    </lineage>
</organism>
<keyword evidence="2" id="KW-1185">Reference proteome</keyword>
<evidence type="ECO:0000313" key="2">
    <source>
        <dbReference type="Proteomes" id="UP001296706"/>
    </source>
</evidence>
<dbReference type="EMBL" id="JAAXKY010000031">
    <property type="protein sequence ID" value="NMH77850.1"/>
    <property type="molecule type" value="Genomic_DNA"/>
</dbReference>
<proteinExistence type="predicted"/>
<protein>
    <submittedName>
        <fullName evidence="1">Uncharacterized protein</fullName>
    </submittedName>
</protein>